<feature type="compositionally biased region" description="Low complexity" evidence="1">
    <location>
        <begin position="938"/>
        <end position="963"/>
    </location>
</feature>
<proteinExistence type="predicted"/>
<feature type="region of interest" description="Disordered" evidence="1">
    <location>
        <begin position="604"/>
        <end position="624"/>
    </location>
</feature>
<sequence length="1897" mass="200676">METSRKIRKRMAEALLICLLFTLLPAWMPQRADAASADLEITFGAGTHIGNLTYAADNAFINFASSQPGFGFSKSGGASHNPDDGDVFVHSGESARYEIDVAGNPALKALAQSGEAQVVVGWSHLDWVEQGSGCGFLGAFKCFGGTNASITVDGDVVVQDEAWDGGTPAKSATVSITPNSVIVIDARGVRDGTDAPAGPRGVYVKFQDKVRPKMTDYTFTGNGEEWPNTKINQEELYVKKGENIRLSYNFDEPVRPTTIVAGNADAFLKQPLFVNPAGTGLPASGQAQYLTSQTYAKSDFSANQGDQYQYFKFPLNKNIVYQYTGVQFHNSGNNPLEPRIVVDPRQDTSGDPPIDQPLEKKFKDAVFADAAGNVAAIVFPGTASGGSNDYLKGKTGNPFDYERGGYRIIVDAVPPKYTKVGNGVQPQILTGVNLNDKDAFDFTLQLSEAAVVKRGWDVTRTFLLLNNGLKANYAAGEGTDRWTFHLQIPAGTAVEAPLLKVIALTNDAAPVNPATGKPSDTDVLQDYAGNMLIEPANYDGIWPPDPSADDRASVNSKIDWAGLSIDNTPPTIAVHYENGGASDQAYARDGKVTIDANDAPIIVPPLDPENPGTTRPSKGIYRPSNLTGSGAPAVGLVYYAWTRSADDPLAGKEDDHFAAVKRYALSGKQPREDLYPDDTALAELNLSVANNKTNLLPLPAEALTPEGSGEWFLHVWTADMTWDSARELMQEQKKDAYITDHPAEYEGWYNEAPGSDADKTFYANNKALAAVGNYADLNVWTLADYMEEDSNWTHGVAVDKLDNRAPEISFDGTTGDNTAAVQVKVTVKDPHSGVRTSEYQWAKAGSGPQDVDWKPLANAGNTLELSTLSDVIEDGSYVLYVRSTDNAGNLSAVNSEAVTVNSANAVTGSFEPEPEADVYLQSYDVKFRLGGTLLQPQAQEAAENAGGAQDAEGTGAGKPDAAGDGSGDSGAAGQPEADAENADTDQASAGNNAADAAGEPAGDAGANGDETAADPSGDPAANEPGGENHSSAAAAANEALDSLFVGYAFSDSAVQPSGDAAYAPLIADGTDADGSLSYTIPADKTANGKTYVHVVARTKQSGVLKNYYFSKAYFFDNEAPEVAFGRTGSDYPQPSASVAVSVTEPYSKSGAYARYQFAKEDQPAPDAAASGWQELGDGATVTVDNSQLQPGETARYILYVLAADGAGNAGIVHTGTFNISKQADDIPPSSVSAGLLYVNGDAQDGFTAIVKLGLGAEDKTGYEYSVSQDGGESWVKWAPYTNFVALKVPTDDPAKLSIQVKFRTPGGVIGDPAALDASGVSADEPVYALASLSTTRPVTPAKGVDVSVTAPLGIKVTPAKVNPSVPVRAGNTFKVNASGVYAFDLKDIADGSRTATLYISVANVDGDKPRAEVESLHPGPTNGNVTVQLTGLSEPARVLNNNGRTSYTFTENGEFTFQIMDEAGNTSDIPATVNNIRKDAPRVKIVRSYAFGENDSQRFGTITDDEGNVLYASGVNLTVVKADNDAEDFTVMNGKDTVTMQKNGTASFIVTDRYGNTSLVKETVDNLIGAPPTTEKIEYAFVDANGAPLPQDRIKTIGGKPYARGYVKATLTGRIEAPNRVFAGPTALWDAQSGEYTNEVGGPDGKFSYSRLYAANGVTMVALSDLLGSVRKIPVEIAGLDNTPPTIEPALSAVGLVKTDLAKQGLAKDPVTGGYVLTGDKAKSLGFGGFAVADNVSAAENVRVSIAGLDMAKLGVPQQVTYTALDEVGNKATATQYVTVVADGGMHIFADGALISAFSATTAIFDRNTLTFNVTNFNLVNVGGQEQANEKGTFDLMYQSGLFREGQLKYIATDISYGDLVKGNFKVTFPSAGWYTIIVRNQEREREFATFFISKTN</sequence>
<name>A0ABW9XXX5_9BACL</name>
<gene>
    <name evidence="2" type="ORF">GT019_25670</name>
</gene>
<dbReference type="Proteomes" id="UP000665561">
    <property type="component" value="Unassembled WGS sequence"/>
</dbReference>
<reference evidence="2 3" key="1">
    <citation type="submission" date="2020-01" db="EMBL/GenBank/DDBJ databases">
        <title>Paenibacillus soybeanensis sp. nov. isolated from the nodules of soybean (Glycine max(L.) Merr).</title>
        <authorList>
            <person name="Wang H."/>
        </authorList>
    </citation>
    <scope>NUCLEOTIDE SEQUENCE [LARGE SCALE GENOMIC DNA]</scope>
    <source>
        <strain evidence="2 3">T1</strain>
    </source>
</reference>
<feature type="compositionally biased region" description="Low complexity" evidence="1">
    <location>
        <begin position="987"/>
        <end position="1009"/>
    </location>
</feature>
<organism evidence="2 3">
    <name type="scientific">Paenibacillus glycinis</name>
    <dbReference type="NCBI Taxonomy" id="2697035"/>
    <lineage>
        <taxon>Bacteria</taxon>
        <taxon>Bacillati</taxon>
        <taxon>Bacillota</taxon>
        <taxon>Bacilli</taxon>
        <taxon>Bacillales</taxon>
        <taxon>Paenibacillaceae</taxon>
        <taxon>Paenibacillus</taxon>
    </lineage>
</organism>
<dbReference type="RefSeq" id="WP_161746295.1">
    <property type="nucleotide sequence ID" value="NZ_JAAAMV010000026.1"/>
</dbReference>
<evidence type="ECO:0008006" key="4">
    <source>
        <dbReference type="Google" id="ProtNLM"/>
    </source>
</evidence>
<evidence type="ECO:0000313" key="3">
    <source>
        <dbReference type="Proteomes" id="UP000665561"/>
    </source>
</evidence>
<evidence type="ECO:0000256" key="1">
    <source>
        <dbReference type="SAM" id="MobiDB-lite"/>
    </source>
</evidence>
<comment type="caution">
    <text evidence="2">The sequence shown here is derived from an EMBL/GenBank/DDBJ whole genome shotgun (WGS) entry which is preliminary data.</text>
</comment>
<accession>A0ABW9XXX5</accession>
<keyword evidence="3" id="KW-1185">Reference proteome</keyword>
<dbReference type="EMBL" id="JAAAMV010000026">
    <property type="protein sequence ID" value="NBD27273.1"/>
    <property type="molecule type" value="Genomic_DNA"/>
</dbReference>
<evidence type="ECO:0000313" key="2">
    <source>
        <dbReference type="EMBL" id="NBD27273.1"/>
    </source>
</evidence>
<feature type="region of interest" description="Disordered" evidence="1">
    <location>
        <begin position="938"/>
        <end position="1032"/>
    </location>
</feature>
<protein>
    <recommendedName>
        <fullName evidence="4">Ig-like domain-containing protein</fullName>
    </recommendedName>
</protein>